<evidence type="ECO:0000313" key="3">
    <source>
        <dbReference type="Proteomes" id="UP000326711"/>
    </source>
</evidence>
<accession>A0A5J6ZAS3</accession>
<gene>
    <name evidence="2" type="ORF">CUROG_06900</name>
</gene>
<reference evidence="3" key="1">
    <citation type="submission" date="2019-10" db="EMBL/GenBank/DDBJ databases">
        <title>Complete genome sequence of Corynebacterium urogenitalis DSM 108747, isolated from the genital tract of a cow.</title>
        <authorList>
            <person name="Ruckert C."/>
            <person name="Ballas P."/>
            <person name="Wagener K."/>
            <person name="Drillich M."/>
            <person name="Kaempfer P."/>
            <person name="Busse H.-J."/>
            <person name="Ehling-Schulz M."/>
        </authorList>
    </citation>
    <scope>NUCLEOTIDE SEQUENCE [LARGE SCALE GENOMIC DNA]</scope>
    <source>
        <strain evidence="3">LMM 1652</strain>
    </source>
</reference>
<dbReference type="EMBL" id="CP045032">
    <property type="protein sequence ID" value="QFQ02735.1"/>
    <property type="molecule type" value="Genomic_DNA"/>
</dbReference>
<protein>
    <submittedName>
        <fullName evidence="2">Uncharacterized protein</fullName>
    </submittedName>
</protein>
<dbReference type="OrthoDB" id="4427212at2"/>
<name>A0A5J6ZAS3_9CORY</name>
<dbReference type="RefSeq" id="WP_151903063.1">
    <property type="nucleotide sequence ID" value="NZ_CP045032.1"/>
</dbReference>
<dbReference type="AlphaFoldDB" id="A0A5J6ZAS3"/>
<feature type="region of interest" description="Disordered" evidence="1">
    <location>
        <begin position="232"/>
        <end position="261"/>
    </location>
</feature>
<evidence type="ECO:0000313" key="2">
    <source>
        <dbReference type="EMBL" id="QFQ02735.1"/>
    </source>
</evidence>
<feature type="compositionally biased region" description="Acidic residues" evidence="1">
    <location>
        <begin position="237"/>
        <end position="261"/>
    </location>
</feature>
<sequence length="261" mass="28938">MGFYEDIAEALDTEGIESRIADDTLFVPIAPDLEIQFVQIAGEEPARHIDAANVFLAMADVSDEDEEFEAVLVGVVFSVEAAVAEVSKHVATDQVISVLHELLDGSDDRLEDLDFEQDPSEPLIAHAPVGESSVLIVELNTEDDEPEAKVTFVTYGEDFEELLEQATDELFENEGDVAEPERQDLFHNMVADIGDLTREVLELGTFGDFDQLFDALAIAAQQAYEWEDMLVPLDDGSGYEDDDDEDYADDNYDEWEADSAN</sequence>
<dbReference type="KEGG" id="cuo:CUROG_06900"/>
<dbReference type="Proteomes" id="UP000326711">
    <property type="component" value="Chromosome"/>
</dbReference>
<keyword evidence="3" id="KW-1185">Reference proteome</keyword>
<evidence type="ECO:0000256" key="1">
    <source>
        <dbReference type="SAM" id="MobiDB-lite"/>
    </source>
</evidence>
<proteinExistence type="predicted"/>
<organism evidence="2 3">
    <name type="scientific">Corynebacterium urogenitale</name>
    <dbReference type="NCBI Taxonomy" id="2487892"/>
    <lineage>
        <taxon>Bacteria</taxon>
        <taxon>Bacillati</taxon>
        <taxon>Actinomycetota</taxon>
        <taxon>Actinomycetes</taxon>
        <taxon>Mycobacteriales</taxon>
        <taxon>Corynebacteriaceae</taxon>
        <taxon>Corynebacterium</taxon>
    </lineage>
</organism>